<evidence type="ECO:0000313" key="2">
    <source>
        <dbReference type="Proteomes" id="UP001066276"/>
    </source>
</evidence>
<gene>
    <name evidence="1" type="ORF">NDU88_001503</name>
</gene>
<accession>A0AAV7RB18</accession>
<proteinExistence type="predicted"/>
<reference evidence="1" key="1">
    <citation type="journal article" date="2022" name="bioRxiv">
        <title>Sequencing and chromosome-scale assembly of the giantPleurodeles waltlgenome.</title>
        <authorList>
            <person name="Brown T."/>
            <person name="Elewa A."/>
            <person name="Iarovenko S."/>
            <person name="Subramanian E."/>
            <person name="Araus A.J."/>
            <person name="Petzold A."/>
            <person name="Susuki M."/>
            <person name="Suzuki K.-i.T."/>
            <person name="Hayashi T."/>
            <person name="Toyoda A."/>
            <person name="Oliveira C."/>
            <person name="Osipova E."/>
            <person name="Leigh N.D."/>
            <person name="Simon A."/>
            <person name="Yun M.H."/>
        </authorList>
    </citation>
    <scope>NUCLEOTIDE SEQUENCE</scope>
    <source>
        <strain evidence="1">20211129_DDA</strain>
        <tissue evidence="1">Liver</tissue>
    </source>
</reference>
<dbReference type="Proteomes" id="UP001066276">
    <property type="component" value="Chromosome 5"/>
</dbReference>
<organism evidence="1 2">
    <name type="scientific">Pleurodeles waltl</name>
    <name type="common">Iberian ribbed newt</name>
    <dbReference type="NCBI Taxonomy" id="8319"/>
    <lineage>
        <taxon>Eukaryota</taxon>
        <taxon>Metazoa</taxon>
        <taxon>Chordata</taxon>
        <taxon>Craniata</taxon>
        <taxon>Vertebrata</taxon>
        <taxon>Euteleostomi</taxon>
        <taxon>Amphibia</taxon>
        <taxon>Batrachia</taxon>
        <taxon>Caudata</taxon>
        <taxon>Salamandroidea</taxon>
        <taxon>Salamandridae</taxon>
        <taxon>Pleurodelinae</taxon>
        <taxon>Pleurodeles</taxon>
    </lineage>
</organism>
<dbReference type="AlphaFoldDB" id="A0AAV7RB18"/>
<name>A0AAV7RB18_PLEWA</name>
<evidence type="ECO:0000313" key="1">
    <source>
        <dbReference type="EMBL" id="KAJ1148675.1"/>
    </source>
</evidence>
<dbReference type="EMBL" id="JANPWB010000009">
    <property type="protein sequence ID" value="KAJ1148675.1"/>
    <property type="molecule type" value="Genomic_DNA"/>
</dbReference>
<protein>
    <submittedName>
        <fullName evidence="1">Uncharacterized protein</fullName>
    </submittedName>
</protein>
<keyword evidence="2" id="KW-1185">Reference proteome</keyword>
<comment type="caution">
    <text evidence="1">The sequence shown here is derived from an EMBL/GenBank/DDBJ whole genome shotgun (WGS) entry which is preliminary data.</text>
</comment>
<sequence>MFYFKPAVEIASPDTVNAIDNQERVSTDSSKDSCSEIQYVCKTLEQSSYSDTVVADMVIECGKDENIIEEEVEEAMDFSISMKRKEKEREDTEEIVFKSNDSRDFCTQDERGKFQDGKV</sequence>